<reference evidence="1" key="1">
    <citation type="submission" date="2023-07" db="EMBL/GenBank/DDBJ databases">
        <authorList>
            <consortium name="AG Swart"/>
            <person name="Singh M."/>
            <person name="Singh A."/>
            <person name="Seah K."/>
            <person name="Emmerich C."/>
        </authorList>
    </citation>
    <scope>NUCLEOTIDE SEQUENCE</scope>
    <source>
        <strain evidence="1">DP1</strain>
    </source>
</reference>
<dbReference type="Proteomes" id="UP001295684">
    <property type="component" value="Unassembled WGS sequence"/>
</dbReference>
<dbReference type="EMBL" id="CAMPGE010024717">
    <property type="protein sequence ID" value="CAI2382533.1"/>
    <property type="molecule type" value="Genomic_DNA"/>
</dbReference>
<evidence type="ECO:0000313" key="1">
    <source>
        <dbReference type="EMBL" id="CAI2382533.1"/>
    </source>
</evidence>
<accession>A0AAD1Y0S4</accession>
<dbReference type="AlphaFoldDB" id="A0AAD1Y0S4"/>
<protein>
    <submittedName>
        <fullName evidence="1">Uncharacterized protein</fullName>
    </submittedName>
</protein>
<organism evidence="1 2">
    <name type="scientific">Euplotes crassus</name>
    <dbReference type="NCBI Taxonomy" id="5936"/>
    <lineage>
        <taxon>Eukaryota</taxon>
        <taxon>Sar</taxon>
        <taxon>Alveolata</taxon>
        <taxon>Ciliophora</taxon>
        <taxon>Intramacronucleata</taxon>
        <taxon>Spirotrichea</taxon>
        <taxon>Hypotrichia</taxon>
        <taxon>Euplotida</taxon>
        <taxon>Euplotidae</taxon>
        <taxon>Moneuplotes</taxon>
    </lineage>
</organism>
<gene>
    <name evidence="1" type="ORF">ECRASSUSDP1_LOCUS24009</name>
</gene>
<comment type="caution">
    <text evidence="1">The sequence shown here is derived from an EMBL/GenBank/DDBJ whole genome shotgun (WGS) entry which is preliminary data.</text>
</comment>
<keyword evidence="2" id="KW-1185">Reference proteome</keyword>
<name>A0AAD1Y0S4_EUPCR</name>
<evidence type="ECO:0000313" key="2">
    <source>
        <dbReference type="Proteomes" id="UP001295684"/>
    </source>
</evidence>
<proteinExistence type="predicted"/>
<sequence>MNQDQIIQIQPIVSRLQTLNTKISEISSQKDAEIKNLELIDQVLTKKQQELELAFKNSQNIYKPSSSPTAPKTSYSKELDLKTKAIVEEISKFDYDPSYDQIYTEGNGEVVEEEQHEEAYKELKRTEIELGVYKLLAGGEVFKEK</sequence>